<organism evidence="3 4">
    <name type="scientific">Georgenia daeguensis</name>
    <dbReference type="NCBI Taxonomy" id="908355"/>
    <lineage>
        <taxon>Bacteria</taxon>
        <taxon>Bacillati</taxon>
        <taxon>Actinomycetota</taxon>
        <taxon>Actinomycetes</taxon>
        <taxon>Micrococcales</taxon>
        <taxon>Bogoriellaceae</taxon>
        <taxon>Georgenia</taxon>
    </lineage>
</organism>
<keyword evidence="4" id="KW-1185">Reference proteome</keyword>
<proteinExistence type="predicted"/>
<feature type="region of interest" description="Disordered" evidence="1">
    <location>
        <begin position="406"/>
        <end position="425"/>
    </location>
</feature>
<dbReference type="Pfam" id="PF18755">
    <property type="entry name" value="RAMA"/>
    <property type="match status" value="1"/>
</dbReference>
<sequence>MPFFEFDDGRLVPAQFGHPVPDDIEPDILEAVRDQVLEVVQRPLFPVSWHGDGRRPGTYRPAGAPAPRLTALDATGQVVTVEVLDELDSAALVAALSRSARTADLGWSQLAELYPRGAAAFRRDWTAFREMLPPKPAPGPRLVVVAGTVRDEVRPALDVLADSGVVVHEMALRQMSNGRRFLEVNELRPHQLGLSNVIGGGPRVNELTADAAPAAPGPAAAAAAPDAATAGDRPALERPGTTDADDAPAAPPTPQAGGDRDARDPGGDVAAADLRSDASPQDAPSDVSSQDAPSDVSSQDAPSDVSSQDARSDVPAADRTSLRDIAAMLDGEAPLVWSQLRRGIRHDAVLTGDGAIRLPGGDTVADPDVAARKVSGRDDVDGWRVWRFGEHGPSLADARAELVRARGRAPRHPGARRRHGRALHR</sequence>
<feature type="compositionally biased region" description="Polar residues" evidence="1">
    <location>
        <begin position="286"/>
        <end position="309"/>
    </location>
</feature>
<dbReference type="Proteomes" id="UP001499841">
    <property type="component" value="Unassembled WGS sequence"/>
</dbReference>
<comment type="caution">
    <text evidence="3">The sequence shown here is derived from an EMBL/GenBank/DDBJ whole genome shotgun (WGS) entry which is preliminary data.</text>
</comment>
<evidence type="ECO:0000313" key="3">
    <source>
        <dbReference type="EMBL" id="GAA4287243.1"/>
    </source>
</evidence>
<evidence type="ECO:0000259" key="2">
    <source>
        <dbReference type="Pfam" id="PF18755"/>
    </source>
</evidence>
<dbReference type="EMBL" id="BAABBA010000006">
    <property type="protein sequence ID" value="GAA4287243.1"/>
    <property type="molecule type" value="Genomic_DNA"/>
</dbReference>
<feature type="compositionally biased region" description="Low complexity" evidence="1">
    <location>
        <begin position="215"/>
        <end position="233"/>
    </location>
</feature>
<reference evidence="4" key="1">
    <citation type="journal article" date="2019" name="Int. J. Syst. Evol. Microbiol.">
        <title>The Global Catalogue of Microorganisms (GCM) 10K type strain sequencing project: providing services to taxonomists for standard genome sequencing and annotation.</title>
        <authorList>
            <consortium name="The Broad Institute Genomics Platform"/>
            <consortium name="The Broad Institute Genome Sequencing Center for Infectious Disease"/>
            <person name="Wu L."/>
            <person name="Ma J."/>
        </authorList>
    </citation>
    <scope>NUCLEOTIDE SEQUENCE [LARGE SCALE GENOMIC DNA]</scope>
    <source>
        <strain evidence="4">JCM 17459</strain>
    </source>
</reference>
<evidence type="ECO:0000256" key="1">
    <source>
        <dbReference type="SAM" id="MobiDB-lite"/>
    </source>
</evidence>
<feature type="region of interest" description="Disordered" evidence="1">
    <location>
        <begin position="215"/>
        <end position="317"/>
    </location>
</feature>
<dbReference type="InterPro" id="IPR040843">
    <property type="entry name" value="RAMA"/>
</dbReference>
<dbReference type="RefSeq" id="WP_345039637.1">
    <property type="nucleotide sequence ID" value="NZ_BAABBA010000006.1"/>
</dbReference>
<feature type="domain" description="RAMA" evidence="2">
    <location>
        <begin position="329"/>
        <end position="406"/>
    </location>
</feature>
<name>A0ABP8ETF6_9MICO</name>
<evidence type="ECO:0000313" key="4">
    <source>
        <dbReference type="Proteomes" id="UP001499841"/>
    </source>
</evidence>
<gene>
    <name evidence="3" type="ORF">GCM10022262_16020</name>
</gene>
<accession>A0ABP8ETF6</accession>
<protein>
    <recommendedName>
        <fullName evidence="2">RAMA domain-containing protein</fullName>
    </recommendedName>
</protein>